<dbReference type="Pfam" id="PF09822">
    <property type="entry name" value="ABC_transp_aux"/>
    <property type="match status" value="1"/>
</dbReference>
<keyword evidence="6" id="KW-1185">Reference proteome</keyword>
<dbReference type="Proteomes" id="UP000232188">
    <property type="component" value="Unassembled WGS sequence"/>
</dbReference>
<dbReference type="RefSeq" id="WP_100786377.1">
    <property type="nucleotide sequence ID" value="NZ_NPDU01000044.1"/>
</dbReference>
<comment type="caution">
    <text evidence="4">The sequence shown here is derived from an EMBL/GenBank/DDBJ whole genome shotgun (WGS) entry which is preliminary data.</text>
</comment>
<feature type="domain" description="ABC-type uncharacterised transport system" evidence="2">
    <location>
        <begin position="213"/>
        <end position="499"/>
    </location>
</feature>
<evidence type="ECO:0000313" key="5">
    <source>
        <dbReference type="EMBL" id="PJZ60971.1"/>
    </source>
</evidence>
<dbReference type="Proteomes" id="UP000232149">
    <property type="component" value="Unassembled WGS sequence"/>
</dbReference>
<dbReference type="Pfam" id="PF23357">
    <property type="entry name" value="DUF7088"/>
    <property type="match status" value="1"/>
</dbReference>
<dbReference type="InterPro" id="IPR055396">
    <property type="entry name" value="DUF7088"/>
</dbReference>
<dbReference type="EMBL" id="NPDU01000044">
    <property type="protein sequence ID" value="PJZ60971.1"/>
    <property type="molecule type" value="Genomic_DNA"/>
</dbReference>
<evidence type="ECO:0000313" key="4">
    <source>
        <dbReference type="EMBL" id="PJZ52576.1"/>
    </source>
</evidence>
<gene>
    <name evidence="5" type="ORF">CH376_15790</name>
    <name evidence="4" type="ORF">CH380_14035</name>
</gene>
<dbReference type="AlphaFoldDB" id="A0A2M9YLY7"/>
<evidence type="ECO:0000256" key="1">
    <source>
        <dbReference type="SAM" id="Phobius"/>
    </source>
</evidence>
<protein>
    <submittedName>
        <fullName evidence="4">Gliding motility ABC transporter</fullName>
    </submittedName>
</protein>
<keyword evidence="1" id="KW-0472">Membrane</keyword>
<name>A0A2M9YLY7_9LEPT</name>
<feature type="domain" description="DUF7088" evidence="3">
    <location>
        <begin position="47"/>
        <end position="148"/>
    </location>
</feature>
<proteinExistence type="predicted"/>
<keyword evidence="1" id="KW-1133">Transmembrane helix</keyword>
<keyword evidence="1" id="KW-0812">Transmembrane</keyword>
<dbReference type="EMBL" id="NPDV01000012">
    <property type="protein sequence ID" value="PJZ52576.1"/>
    <property type="molecule type" value="Genomic_DNA"/>
</dbReference>
<evidence type="ECO:0000313" key="6">
    <source>
        <dbReference type="Proteomes" id="UP000232149"/>
    </source>
</evidence>
<feature type="transmembrane region" description="Helical" evidence="1">
    <location>
        <begin position="532"/>
        <end position="552"/>
    </location>
</feature>
<evidence type="ECO:0000259" key="2">
    <source>
        <dbReference type="Pfam" id="PF09822"/>
    </source>
</evidence>
<evidence type="ECO:0000313" key="7">
    <source>
        <dbReference type="Proteomes" id="UP000232188"/>
    </source>
</evidence>
<sequence>MISKFRIFFLKLNSSSLFLFSQVFLIFLFTNGIVGHFACRKDLSVSGRFEISKSTKFIFKNLNQPLFIDAYYSSEVPGEYKTALNLAKELLIELGSLGDSKVVLRFHDPDSSEKDRKEAIESGIAPQILEKNERNSSQIKQAFMGITLSLGSLKETIPVAFFAEQIEYQILTTLRKMIRNPGESGIAILNVPGVLSSDPPGPASGKDSVGVFVHQVLKEEYGPVTEILLNEEEIGEEIRTLLWIGSGSLSEKGAYQLDQFLLRGGSLILFAKSMDFRMQAPNREEGIGMSPTAAGIARPTEDIEELNSVFSSYGFQVNKDIVLDLEHSLPTGPLMEVEPGVIGRFPYPPWILADKKGKLLSEVSPFTAPLQSILVPWSSSLSLDPAKQPNINIQPILFAGEESEVRSDIVALGEKQIFATPHQPSGKKQILGALLEGSFNSRFKKAPDAKDEKKFLSKTQDGKTSRILVIGSPYIVSDLLVFPETREIYQESNIPFLLNSIDISSGDTDLIEIRGKKSAVLKLNPFTEKEKFFLSFLNLLGIPFLLGLYTFLRIRYRNSFRGEKETK</sequence>
<organism evidence="4 7">
    <name type="scientific">Leptospira adleri</name>
    <dbReference type="NCBI Taxonomy" id="2023186"/>
    <lineage>
        <taxon>Bacteria</taxon>
        <taxon>Pseudomonadati</taxon>
        <taxon>Spirochaetota</taxon>
        <taxon>Spirochaetia</taxon>
        <taxon>Leptospirales</taxon>
        <taxon>Leptospiraceae</taxon>
        <taxon>Leptospira</taxon>
    </lineage>
</organism>
<dbReference type="InterPro" id="IPR019196">
    <property type="entry name" value="ABC_transp_unknown"/>
</dbReference>
<evidence type="ECO:0000259" key="3">
    <source>
        <dbReference type="Pfam" id="PF23357"/>
    </source>
</evidence>
<accession>A0A2M9YLY7</accession>
<reference evidence="6 7" key="1">
    <citation type="submission" date="2017-07" db="EMBL/GenBank/DDBJ databases">
        <title>Leptospira spp. isolated from tropical soils.</title>
        <authorList>
            <person name="Thibeaux R."/>
            <person name="Iraola G."/>
            <person name="Ferres I."/>
            <person name="Bierque E."/>
            <person name="Girault D."/>
            <person name="Soupe-Gilbert M.-E."/>
            <person name="Picardeau M."/>
            <person name="Goarant C."/>
        </authorList>
    </citation>
    <scope>NUCLEOTIDE SEQUENCE [LARGE SCALE GENOMIC DNA]</scope>
    <source>
        <strain evidence="4 7">FH2-B-C1</strain>
        <strain evidence="5 6">FH2-B-D1</strain>
    </source>
</reference>